<dbReference type="PROSITE" id="PS00163">
    <property type="entry name" value="FUMARATE_LYASES"/>
    <property type="match status" value="1"/>
</dbReference>
<dbReference type="FunFam" id="1.20.200.10:FF:000008">
    <property type="entry name" value="Adenylosuccinate lyase"/>
    <property type="match status" value="1"/>
</dbReference>
<dbReference type="UniPathway" id="UPA00075">
    <property type="reaction ID" value="UER00336"/>
</dbReference>
<dbReference type="InterPro" id="IPR000362">
    <property type="entry name" value="Fumarate_lyase_fam"/>
</dbReference>
<comment type="pathway">
    <text evidence="1 12">Purine metabolism; IMP biosynthesis via de novo pathway; 5-amino-1-(5-phospho-D-ribosyl)imidazole-4-carboxamide from 5-amino-1-(5-phospho-D-ribosyl)imidazole-4-carboxylate: step 2/2.</text>
</comment>
<keyword evidence="6 12" id="KW-0658">Purine biosynthesis</keyword>
<evidence type="ECO:0000256" key="1">
    <source>
        <dbReference type="ARBA" id="ARBA00004706"/>
    </source>
</evidence>
<dbReference type="InterPro" id="IPR004769">
    <property type="entry name" value="Pur_lyase"/>
</dbReference>
<evidence type="ECO:0000256" key="5">
    <source>
        <dbReference type="ARBA" id="ARBA00017058"/>
    </source>
</evidence>
<dbReference type="Pfam" id="PF00206">
    <property type="entry name" value="Lyase_1"/>
    <property type="match status" value="1"/>
</dbReference>
<evidence type="ECO:0000313" key="14">
    <source>
        <dbReference type="EMBL" id="SBW02277.1"/>
    </source>
</evidence>
<dbReference type="Gene3D" id="1.10.275.10">
    <property type="entry name" value="Fumarase/aspartase (N-terminal domain)"/>
    <property type="match status" value="1"/>
</dbReference>
<dbReference type="GO" id="GO:0006189">
    <property type="term" value="P:'de novo' IMP biosynthetic process"/>
    <property type="evidence" value="ECO:0007669"/>
    <property type="project" value="UniProtKB-UniPathway"/>
</dbReference>
<evidence type="ECO:0000256" key="2">
    <source>
        <dbReference type="ARBA" id="ARBA00004734"/>
    </source>
</evidence>
<evidence type="ECO:0000256" key="4">
    <source>
        <dbReference type="ARBA" id="ARBA00012339"/>
    </source>
</evidence>
<dbReference type="NCBIfam" id="TIGR00928">
    <property type="entry name" value="purB"/>
    <property type="match status" value="1"/>
</dbReference>
<comment type="similarity">
    <text evidence="3 12">Belongs to the lyase 1 family. Adenylosuccinate lyase subfamily.</text>
</comment>
<dbReference type="InterPro" id="IPR019468">
    <property type="entry name" value="AdenyloSucc_lyase_C"/>
</dbReference>
<dbReference type="InterPro" id="IPR008948">
    <property type="entry name" value="L-Aspartase-like"/>
</dbReference>
<dbReference type="FunFam" id="1.10.40.30:FF:000007">
    <property type="entry name" value="Adenylosuccinate lyase"/>
    <property type="match status" value="1"/>
</dbReference>
<evidence type="ECO:0000256" key="11">
    <source>
        <dbReference type="NCBIfam" id="TIGR00928"/>
    </source>
</evidence>
<feature type="domain" description="Adenylosuccinate lyase C-terminal" evidence="13">
    <location>
        <begin position="350"/>
        <end position="430"/>
    </location>
</feature>
<gene>
    <name evidence="14" type="primary">purB</name>
    <name evidence="14" type="ORF">KM92DES2_11635</name>
</gene>
<name>A0A212JSC0_9BACT</name>
<dbReference type="Gene3D" id="1.20.200.10">
    <property type="entry name" value="Fumarase/aspartase (Central domain)"/>
    <property type="match status" value="1"/>
</dbReference>
<evidence type="ECO:0000256" key="6">
    <source>
        <dbReference type="ARBA" id="ARBA00022755"/>
    </source>
</evidence>
<dbReference type="AlphaFoldDB" id="A0A212JSC0"/>
<dbReference type="PANTHER" id="PTHR43172">
    <property type="entry name" value="ADENYLOSUCCINATE LYASE"/>
    <property type="match status" value="1"/>
</dbReference>
<dbReference type="PRINTS" id="PR00149">
    <property type="entry name" value="FUMRATELYASE"/>
</dbReference>
<accession>A0A212JSC0</accession>
<evidence type="ECO:0000256" key="12">
    <source>
        <dbReference type="RuleBase" id="RU361172"/>
    </source>
</evidence>
<dbReference type="SMART" id="SM00998">
    <property type="entry name" value="ADSL_C"/>
    <property type="match status" value="1"/>
</dbReference>
<dbReference type="CDD" id="cd01360">
    <property type="entry name" value="Adenylsuccinate_lyase_1"/>
    <property type="match status" value="1"/>
</dbReference>
<dbReference type="GO" id="GO:0004018">
    <property type="term" value="F:N6-(1,2-dicarboxyethyl)AMP AMP-lyase (fumarate-forming) activity"/>
    <property type="evidence" value="ECO:0007669"/>
    <property type="project" value="UniProtKB-UniRule"/>
</dbReference>
<dbReference type="RefSeq" id="WP_192113199.1">
    <property type="nucleotide sequence ID" value="NZ_CABUEN010000007.1"/>
</dbReference>
<evidence type="ECO:0000256" key="7">
    <source>
        <dbReference type="ARBA" id="ARBA00023239"/>
    </source>
</evidence>
<evidence type="ECO:0000259" key="13">
    <source>
        <dbReference type="SMART" id="SM00998"/>
    </source>
</evidence>
<comment type="pathway">
    <text evidence="2 12">Purine metabolism; AMP biosynthesis via de novo pathway; AMP from IMP: step 2/2.</text>
</comment>
<evidence type="ECO:0000256" key="3">
    <source>
        <dbReference type="ARBA" id="ARBA00008273"/>
    </source>
</evidence>
<dbReference type="PRINTS" id="PR00145">
    <property type="entry name" value="ARGSUCLYASE"/>
</dbReference>
<dbReference type="GO" id="GO:0044208">
    <property type="term" value="P:'de novo' AMP biosynthetic process"/>
    <property type="evidence" value="ECO:0007669"/>
    <property type="project" value="UniProtKB-UniPathway"/>
</dbReference>
<dbReference type="SUPFAM" id="SSF48557">
    <property type="entry name" value="L-aspartase-like"/>
    <property type="match status" value="1"/>
</dbReference>
<dbReference type="GO" id="GO:0070626">
    <property type="term" value="F:(S)-2-(5-amino-1-(5-phospho-D-ribosyl)imidazole-4-carboxamido) succinate lyase (fumarate-forming) activity"/>
    <property type="evidence" value="ECO:0007669"/>
    <property type="project" value="TreeGrafter"/>
</dbReference>
<dbReference type="InterPro" id="IPR020557">
    <property type="entry name" value="Fumarate_lyase_CS"/>
</dbReference>
<dbReference type="InterPro" id="IPR022761">
    <property type="entry name" value="Fumarate_lyase_N"/>
</dbReference>
<dbReference type="EMBL" id="FLUP01000001">
    <property type="protein sequence ID" value="SBW02277.1"/>
    <property type="molecule type" value="Genomic_DNA"/>
</dbReference>
<keyword evidence="7 12" id="KW-0456">Lyase</keyword>
<dbReference type="UniPathway" id="UPA00074">
    <property type="reaction ID" value="UER00132"/>
</dbReference>
<comment type="catalytic activity">
    <reaction evidence="8">
        <text>(2S)-2-[5-amino-1-(5-phospho-beta-D-ribosyl)imidazole-4-carboxamido]succinate = 5-amino-1-(5-phospho-beta-D-ribosyl)imidazole-4-carboxamide + fumarate</text>
        <dbReference type="Rhea" id="RHEA:23920"/>
        <dbReference type="ChEBI" id="CHEBI:29806"/>
        <dbReference type="ChEBI" id="CHEBI:58443"/>
        <dbReference type="ChEBI" id="CHEBI:58475"/>
        <dbReference type="EC" id="4.3.2.2"/>
    </reaction>
    <physiologicalReaction direction="left-to-right" evidence="8">
        <dbReference type="Rhea" id="RHEA:23921"/>
    </physiologicalReaction>
</comment>
<dbReference type="Pfam" id="PF10397">
    <property type="entry name" value="ADSL_C"/>
    <property type="match status" value="1"/>
</dbReference>
<dbReference type="GO" id="GO:0005829">
    <property type="term" value="C:cytosol"/>
    <property type="evidence" value="ECO:0007669"/>
    <property type="project" value="TreeGrafter"/>
</dbReference>
<sequence>MIDRYTRQEMGRIWTLENRYQAWLDVEVAVCRAWSDMGRIPAAAVENIQAKASIDVDRILAIEEVTRHDVIAFLTSLEEKVGAEDARYIHLGCTSSDIVDTANALLLMQAGRLILKDIRALLTAIESLARRHKGVLCMGRTHGIHAEPTSFGLKMAGFYAEFERHLARVEAGIESVRVGKISGAVGTYAFLSPELEQRALSYLELEVDPHSTQIIQRDRYAHFFTSLAVLAGGVERLCVELRHLQRTEVLEVEEGFAKGQKGSSAMPHKKNPISAENMSGLSRLLRTNALASLENQALWHERDISHSSVERVIMPDSTILADYVLTRLTKLLEGLVVKPERMRENMERSYGLYFSQRVLTALIATGLPRQQAYEAVQRLAMQSWESRTPFPDLVRNDADMSGRLGAAALAELFDPSYYLQHEDEIFARVFKNAAANKA</sequence>
<evidence type="ECO:0000256" key="10">
    <source>
        <dbReference type="ARBA" id="ARBA00049115"/>
    </source>
</evidence>
<evidence type="ECO:0000256" key="9">
    <source>
        <dbReference type="ARBA" id="ARBA00030717"/>
    </source>
</evidence>
<protein>
    <recommendedName>
        <fullName evidence="5 11">Adenylosuccinate lyase</fullName>
        <shortName evidence="12">ASL</shortName>
        <ecNumber evidence="4 11">4.3.2.2</ecNumber>
    </recommendedName>
    <alternativeName>
        <fullName evidence="9 12">Adenylosuccinase</fullName>
    </alternativeName>
</protein>
<reference evidence="14" key="1">
    <citation type="submission" date="2016-04" db="EMBL/GenBank/DDBJ databases">
        <authorList>
            <person name="Evans L.H."/>
            <person name="Alamgir A."/>
            <person name="Owens N."/>
            <person name="Weber N.D."/>
            <person name="Virtaneva K."/>
            <person name="Barbian K."/>
            <person name="Babar A."/>
            <person name="Rosenke K."/>
        </authorList>
    </citation>
    <scope>NUCLEOTIDE SEQUENCE</scope>
    <source>
        <strain evidence="14">92-2</strain>
    </source>
</reference>
<dbReference type="Gene3D" id="1.10.40.30">
    <property type="entry name" value="Fumarase/aspartase (C-terminal domain)"/>
    <property type="match status" value="1"/>
</dbReference>
<comment type="catalytic activity">
    <reaction evidence="10">
        <text>N(6)-(1,2-dicarboxyethyl)-AMP = fumarate + AMP</text>
        <dbReference type="Rhea" id="RHEA:16853"/>
        <dbReference type="ChEBI" id="CHEBI:29806"/>
        <dbReference type="ChEBI" id="CHEBI:57567"/>
        <dbReference type="ChEBI" id="CHEBI:456215"/>
        <dbReference type="EC" id="4.3.2.2"/>
    </reaction>
    <physiologicalReaction direction="left-to-right" evidence="10">
        <dbReference type="Rhea" id="RHEA:16854"/>
    </physiologicalReaction>
</comment>
<dbReference type="PANTHER" id="PTHR43172:SF1">
    <property type="entry name" value="ADENYLOSUCCINATE LYASE"/>
    <property type="match status" value="1"/>
</dbReference>
<proteinExistence type="inferred from homology"/>
<organism evidence="14">
    <name type="scientific">uncultured Desulfovibrio sp</name>
    <dbReference type="NCBI Taxonomy" id="167968"/>
    <lineage>
        <taxon>Bacteria</taxon>
        <taxon>Pseudomonadati</taxon>
        <taxon>Thermodesulfobacteriota</taxon>
        <taxon>Desulfovibrionia</taxon>
        <taxon>Desulfovibrionales</taxon>
        <taxon>Desulfovibrionaceae</taxon>
        <taxon>Desulfovibrio</taxon>
        <taxon>environmental samples</taxon>
    </lineage>
</organism>
<dbReference type="EC" id="4.3.2.2" evidence="4 11"/>
<evidence type="ECO:0000256" key="8">
    <source>
        <dbReference type="ARBA" id="ARBA00024477"/>
    </source>
</evidence>
<dbReference type="InterPro" id="IPR024083">
    <property type="entry name" value="Fumarase/histidase_N"/>
</dbReference>